<evidence type="ECO:0000313" key="1">
    <source>
        <dbReference type="EMBL" id="KAG5523474.1"/>
    </source>
</evidence>
<keyword evidence="2" id="KW-1185">Reference proteome</keyword>
<protein>
    <submittedName>
        <fullName evidence="1">Uncharacterized protein</fullName>
    </submittedName>
</protein>
<name>A0AAV6I9V8_9ERIC</name>
<proteinExistence type="predicted"/>
<organism evidence="1 2">
    <name type="scientific">Rhododendron griersonianum</name>
    <dbReference type="NCBI Taxonomy" id="479676"/>
    <lineage>
        <taxon>Eukaryota</taxon>
        <taxon>Viridiplantae</taxon>
        <taxon>Streptophyta</taxon>
        <taxon>Embryophyta</taxon>
        <taxon>Tracheophyta</taxon>
        <taxon>Spermatophyta</taxon>
        <taxon>Magnoliopsida</taxon>
        <taxon>eudicotyledons</taxon>
        <taxon>Gunneridae</taxon>
        <taxon>Pentapetalae</taxon>
        <taxon>asterids</taxon>
        <taxon>Ericales</taxon>
        <taxon>Ericaceae</taxon>
        <taxon>Ericoideae</taxon>
        <taxon>Rhodoreae</taxon>
        <taxon>Rhododendron</taxon>
    </lineage>
</organism>
<accession>A0AAV6I9V8</accession>
<dbReference type="EMBL" id="JACTNZ010000012">
    <property type="protein sequence ID" value="KAG5523474.1"/>
    <property type="molecule type" value="Genomic_DNA"/>
</dbReference>
<dbReference type="AlphaFoldDB" id="A0AAV6I9V8"/>
<evidence type="ECO:0000313" key="2">
    <source>
        <dbReference type="Proteomes" id="UP000823749"/>
    </source>
</evidence>
<sequence length="138" mass="15719">MPSALFVSLLMKLTNTYSLNVLFPLLIVLQHMATKNMILDMPGSLVEVLDWYCEQVNGKSLKSIISLQCSLVATIYGLWRERNCQIFQGKVMGHDQVMRSIVADVRGFLSSRRKMKQSLENQSLYMNLGLSNRIFLSV</sequence>
<dbReference type="Proteomes" id="UP000823749">
    <property type="component" value="Chromosome 12"/>
</dbReference>
<reference evidence="1" key="1">
    <citation type="submission" date="2020-08" db="EMBL/GenBank/DDBJ databases">
        <title>Plant Genome Project.</title>
        <authorList>
            <person name="Zhang R.-G."/>
        </authorList>
    </citation>
    <scope>NUCLEOTIDE SEQUENCE</scope>
    <source>
        <strain evidence="1">WSP0</strain>
        <tissue evidence="1">Leaf</tissue>
    </source>
</reference>
<gene>
    <name evidence="1" type="ORF">RHGRI_035321</name>
</gene>
<comment type="caution">
    <text evidence="1">The sequence shown here is derived from an EMBL/GenBank/DDBJ whole genome shotgun (WGS) entry which is preliminary data.</text>
</comment>